<name>A0ABY8W4B4_9ACTN</name>
<reference evidence="1 2" key="1">
    <citation type="submission" date="2023-06" db="EMBL/GenBank/DDBJ databases">
        <authorList>
            <person name="Yushchuk O."/>
            <person name="Binda E."/>
            <person name="Ruckert-Reed C."/>
            <person name="Fedorenko V."/>
            <person name="Kalinowski J."/>
            <person name="Marinelli F."/>
        </authorList>
    </citation>
    <scope>NUCLEOTIDE SEQUENCE [LARGE SCALE GENOMIC DNA]</scope>
    <source>
        <strain evidence="1 2">NRRL 3884</strain>
    </source>
</reference>
<dbReference type="EMBL" id="CP126980">
    <property type="protein sequence ID" value="WIM92694.1"/>
    <property type="molecule type" value="Genomic_DNA"/>
</dbReference>
<protein>
    <submittedName>
        <fullName evidence="1">Uncharacterized protein</fullName>
    </submittedName>
</protein>
<organism evidence="1 2">
    <name type="scientific">Actinoplanes oblitus</name>
    <dbReference type="NCBI Taxonomy" id="3040509"/>
    <lineage>
        <taxon>Bacteria</taxon>
        <taxon>Bacillati</taxon>
        <taxon>Actinomycetota</taxon>
        <taxon>Actinomycetes</taxon>
        <taxon>Micromonosporales</taxon>
        <taxon>Micromonosporaceae</taxon>
        <taxon>Actinoplanes</taxon>
    </lineage>
</organism>
<dbReference type="Proteomes" id="UP001240150">
    <property type="component" value="Chromosome"/>
</dbReference>
<accession>A0ABY8W4B4</accession>
<keyword evidence="2" id="KW-1185">Reference proteome</keyword>
<proteinExistence type="predicted"/>
<dbReference type="RefSeq" id="WP_284913901.1">
    <property type="nucleotide sequence ID" value="NZ_CP126980.1"/>
</dbReference>
<evidence type="ECO:0000313" key="2">
    <source>
        <dbReference type="Proteomes" id="UP001240150"/>
    </source>
</evidence>
<gene>
    <name evidence="1" type="ORF">ACTOB_004647</name>
</gene>
<sequence length="203" mass="22700">MQLRNDIIRDEICLSSTALAERGWTPAAIRLFLGEPDRITPHPVLRNAPPVHLFRRARVLAAEGTQQWQRWHDRSVQRSAQLRAAADTQRAAILAEIAALDIRVPELDEQVLLQRALAYRNRRHPAAATEDPDPEPATLRRWMVGYLRHETTIQNAGSLPARAGRAQATPAIRASVYAVIADRYPSLADEARSQAAEPHDIPP</sequence>
<evidence type="ECO:0000313" key="1">
    <source>
        <dbReference type="EMBL" id="WIM92694.1"/>
    </source>
</evidence>